<accession>A0ABR1RIW0</accession>
<evidence type="ECO:0000256" key="1">
    <source>
        <dbReference type="SAM" id="MobiDB-lite"/>
    </source>
</evidence>
<feature type="compositionally biased region" description="Basic and acidic residues" evidence="1">
    <location>
        <begin position="98"/>
        <end position="111"/>
    </location>
</feature>
<feature type="compositionally biased region" description="Low complexity" evidence="1">
    <location>
        <begin position="139"/>
        <end position="153"/>
    </location>
</feature>
<dbReference type="EMBL" id="JAQQWI010000014">
    <property type="protein sequence ID" value="KAK8013196.1"/>
    <property type="molecule type" value="Genomic_DNA"/>
</dbReference>
<reference evidence="2 3" key="1">
    <citation type="submission" date="2023-01" db="EMBL/GenBank/DDBJ databases">
        <title>Analysis of 21 Apiospora genomes using comparative genomics revels a genus with tremendous synthesis potential of carbohydrate active enzymes and secondary metabolites.</title>
        <authorList>
            <person name="Sorensen T."/>
        </authorList>
    </citation>
    <scope>NUCLEOTIDE SEQUENCE [LARGE SCALE GENOMIC DNA]</scope>
    <source>
        <strain evidence="2 3">CBS 20057</strain>
    </source>
</reference>
<protein>
    <submittedName>
        <fullName evidence="2">Uncharacterized protein</fullName>
    </submittedName>
</protein>
<proteinExistence type="predicted"/>
<evidence type="ECO:0000313" key="3">
    <source>
        <dbReference type="Proteomes" id="UP001396898"/>
    </source>
</evidence>
<organism evidence="2 3">
    <name type="scientific">Apiospora marii</name>
    <dbReference type="NCBI Taxonomy" id="335849"/>
    <lineage>
        <taxon>Eukaryota</taxon>
        <taxon>Fungi</taxon>
        <taxon>Dikarya</taxon>
        <taxon>Ascomycota</taxon>
        <taxon>Pezizomycotina</taxon>
        <taxon>Sordariomycetes</taxon>
        <taxon>Xylariomycetidae</taxon>
        <taxon>Amphisphaeriales</taxon>
        <taxon>Apiosporaceae</taxon>
        <taxon>Apiospora</taxon>
    </lineage>
</organism>
<evidence type="ECO:0000313" key="2">
    <source>
        <dbReference type="EMBL" id="KAK8013196.1"/>
    </source>
</evidence>
<gene>
    <name evidence="2" type="ORF">PG991_009467</name>
</gene>
<keyword evidence="3" id="KW-1185">Reference proteome</keyword>
<name>A0ABR1RIW0_9PEZI</name>
<sequence>MAVDVAETEEVLEGPLSVIGDDAADTFASVKTGNPLIAVAMGEVAVLESLAAGTASGTSLLLSVPGVVVVRTGTSEASRVASQACLIVTRVLFHGLGKEHSSQVNHRDDHGTSTSSSKESAIDHHTLPEPPKGVVIPDNSSGPGPASMASGNPENSIVAQAVALMTKKHGDAIYGAR</sequence>
<feature type="region of interest" description="Disordered" evidence="1">
    <location>
        <begin position="98"/>
        <end position="153"/>
    </location>
</feature>
<dbReference type="Proteomes" id="UP001396898">
    <property type="component" value="Unassembled WGS sequence"/>
</dbReference>
<comment type="caution">
    <text evidence="2">The sequence shown here is derived from an EMBL/GenBank/DDBJ whole genome shotgun (WGS) entry which is preliminary data.</text>
</comment>